<dbReference type="RefSeq" id="WP_016175640.1">
    <property type="nucleotide sequence ID" value="NZ_KE136389.1"/>
</dbReference>
<protein>
    <recommendedName>
        <fullName evidence="4">Inner membrane protein ybaN</fullName>
    </recommendedName>
</protein>
<gene>
    <name evidence="2" type="ORF">OMQ_01870</name>
</gene>
<name>S0N7Y8_9ENTE</name>
<comment type="caution">
    <text evidence="2">The sequence shown here is derived from an EMBL/GenBank/DDBJ whole genome shotgun (WGS) entry which is preliminary data.</text>
</comment>
<organism evidence="2 3">
    <name type="scientific">Enterococcus saccharolyticus subsp. saccharolyticus ATCC 43076</name>
    <dbReference type="NCBI Taxonomy" id="1139996"/>
    <lineage>
        <taxon>Bacteria</taxon>
        <taxon>Bacillati</taxon>
        <taxon>Bacillota</taxon>
        <taxon>Bacilli</taxon>
        <taxon>Lactobacillales</taxon>
        <taxon>Enterococcaceae</taxon>
        <taxon>Enterococcus</taxon>
    </lineage>
</organism>
<dbReference type="GO" id="GO:0005886">
    <property type="term" value="C:plasma membrane"/>
    <property type="evidence" value="ECO:0007669"/>
    <property type="project" value="TreeGrafter"/>
</dbReference>
<sequence>MKKIFYLTLGCVGLGLGAAGTVLPVLPTVPFLLLATYSFAKGSERMHQWFIHTKLYQNHLADFVNGKGMTKQTKRRAMVTVTLTMSISFLMVHQRPLLQLMLFGIWCCLMLYFTFKIKTIA</sequence>
<feature type="transmembrane region" description="Helical" evidence="1">
    <location>
        <begin position="98"/>
        <end position="115"/>
    </location>
</feature>
<keyword evidence="1" id="KW-1133">Transmembrane helix</keyword>
<accession>S0N7Y8</accession>
<dbReference type="InterPro" id="IPR007401">
    <property type="entry name" value="DUF454"/>
</dbReference>
<keyword evidence="1" id="KW-0472">Membrane</keyword>
<dbReference type="eggNOG" id="COG2832">
    <property type="taxonomic scope" value="Bacteria"/>
</dbReference>
<dbReference type="PIRSF" id="PIRSF016789">
    <property type="entry name" value="DUF454"/>
    <property type="match status" value="1"/>
</dbReference>
<dbReference type="Proteomes" id="UP000014136">
    <property type="component" value="Unassembled WGS sequence"/>
</dbReference>
<proteinExistence type="predicted"/>
<dbReference type="PANTHER" id="PTHR35813:SF1">
    <property type="entry name" value="INNER MEMBRANE PROTEIN YBAN"/>
    <property type="match status" value="1"/>
</dbReference>
<feature type="transmembrane region" description="Helical" evidence="1">
    <location>
        <begin position="76"/>
        <end position="92"/>
    </location>
</feature>
<keyword evidence="1" id="KW-0812">Transmembrane</keyword>
<evidence type="ECO:0000313" key="2">
    <source>
        <dbReference type="EMBL" id="EOT27956.1"/>
    </source>
</evidence>
<evidence type="ECO:0000256" key="1">
    <source>
        <dbReference type="SAM" id="Phobius"/>
    </source>
</evidence>
<dbReference type="PATRIC" id="fig|1139996.3.peg.1842"/>
<dbReference type="PANTHER" id="PTHR35813">
    <property type="entry name" value="INNER MEMBRANE PROTEIN YBAN"/>
    <property type="match status" value="1"/>
</dbReference>
<dbReference type="HOGENOM" id="CLU_113299_3_0_9"/>
<evidence type="ECO:0000313" key="3">
    <source>
        <dbReference type="Proteomes" id="UP000014136"/>
    </source>
</evidence>
<keyword evidence="3" id="KW-1185">Reference proteome</keyword>
<dbReference type="Pfam" id="PF04304">
    <property type="entry name" value="DUF454"/>
    <property type="match status" value="1"/>
</dbReference>
<feature type="transmembrane region" description="Helical" evidence="1">
    <location>
        <begin position="6"/>
        <end position="39"/>
    </location>
</feature>
<reference evidence="2 3" key="1">
    <citation type="submission" date="2013-03" db="EMBL/GenBank/DDBJ databases">
        <title>The Genome Sequence of Enterococcus saccharolyticus ATCC_43076 (Illumina only assembly).</title>
        <authorList>
            <consortium name="The Broad Institute Genomics Platform"/>
            <consortium name="The Broad Institute Genome Sequencing Center for Infectious Disease"/>
            <person name="Earl A."/>
            <person name="Russ C."/>
            <person name="Gilmore M."/>
            <person name="Surin D."/>
            <person name="Walker B."/>
            <person name="Young S."/>
            <person name="Zeng Q."/>
            <person name="Gargeya S."/>
            <person name="Fitzgerald M."/>
            <person name="Haas B."/>
            <person name="Abouelleil A."/>
            <person name="Allen A.W."/>
            <person name="Alvarado L."/>
            <person name="Arachchi H.M."/>
            <person name="Berlin A.M."/>
            <person name="Chapman S.B."/>
            <person name="Gainer-Dewar J."/>
            <person name="Goldberg J."/>
            <person name="Griggs A."/>
            <person name="Gujja S."/>
            <person name="Hansen M."/>
            <person name="Howarth C."/>
            <person name="Imamovic A."/>
            <person name="Ireland A."/>
            <person name="Larimer J."/>
            <person name="McCowan C."/>
            <person name="Murphy C."/>
            <person name="Pearson M."/>
            <person name="Poon T.W."/>
            <person name="Priest M."/>
            <person name="Roberts A."/>
            <person name="Saif S."/>
            <person name="Shea T."/>
            <person name="Sisk P."/>
            <person name="Sykes S."/>
            <person name="Wortman J."/>
            <person name="Nusbaum C."/>
            <person name="Birren B."/>
        </authorList>
    </citation>
    <scope>NUCLEOTIDE SEQUENCE [LARGE SCALE GENOMIC DNA]</scope>
    <source>
        <strain evidence="2 3">ATCC 43076</strain>
    </source>
</reference>
<dbReference type="OrthoDB" id="5690292at2"/>
<dbReference type="AlphaFoldDB" id="S0N7Y8"/>
<evidence type="ECO:0008006" key="4">
    <source>
        <dbReference type="Google" id="ProtNLM"/>
    </source>
</evidence>
<dbReference type="EMBL" id="AHYT01000009">
    <property type="protein sequence ID" value="EOT27956.1"/>
    <property type="molecule type" value="Genomic_DNA"/>
</dbReference>
<dbReference type="STRING" id="41997.RV16_GL001138"/>